<evidence type="ECO:0000313" key="2">
    <source>
        <dbReference type="EMBL" id="SVA22284.1"/>
    </source>
</evidence>
<evidence type="ECO:0000256" key="1">
    <source>
        <dbReference type="SAM" id="Phobius"/>
    </source>
</evidence>
<name>A0A381U2I3_9ZZZZ</name>
<proteinExistence type="predicted"/>
<dbReference type="EMBL" id="UINC01005591">
    <property type="protein sequence ID" value="SVA22284.1"/>
    <property type="molecule type" value="Genomic_DNA"/>
</dbReference>
<dbReference type="AlphaFoldDB" id="A0A381U2I3"/>
<sequence>MFETLISILPFSCHIIICACGGYLLWRCVSDIFEYNDNIVEENREEIREVEEIQPIEEIADIEFNEKNDPKLIIDKENESILREYPEKEGCDNAIITNYSNNIISFKEKKGKLFLYGIFQIKDDEKIHINWKQLYTKINKIKIIDICSNELYQKFLKYKEYDKIPIHHVKSFKNYF</sequence>
<accession>A0A381U2I3</accession>
<organism evidence="2">
    <name type="scientific">marine metagenome</name>
    <dbReference type="NCBI Taxonomy" id="408172"/>
    <lineage>
        <taxon>unclassified sequences</taxon>
        <taxon>metagenomes</taxon>
        <taxon>ecological metagenomes</taxon>
    </lineage>
</organism>
<gene>
    <name evidence="2" type="ORF">METZ01_LOCUS75138</name>
</gene>
<protein>
    <submittedName>
        <fullName evidence="2">Uncharacterized protein</fullName>
    </submittedName>
</protein>
<keyword evidence="1" id="KW-0812">Transmembrane</keyword>
<keyword evidence="1" id="KW-0472">Membrane</keyword>
<keyword evidence="1" id="KW-1133">Transmembrane helix</keyword>
<reference evidence="2" key="1">
    <citation type="submission" date="2018-05" db="EMBL/GenBank/DDBJ databases">
        <authorList>
            <person name="Lanie J.A."/>
            <person name="Ng W.-L."/>
            <person name="Kazmierczak K.M."/>
            <person name="Andrzejewski T.M."/>
            <person name="Davidsen T.M."/>
            <person name="Wayne K.J."/>
            <person name="Tettelin H."/>
            <person name="Glass J.I."/>
            <person name="Rusch D."/>
            <person name="Podicherti R."/>
            <person name="Tsui H.-C.T."/>
            <person name="Winkler M.E."/>
        </authorList>
    </citation>
    <scope>NUCLEOTIDE SEQUENCE</scope>
</reference>
<feature type="transmembrane region" description="Helical" evidence="1">
    <location>
        <begin position="6"/>
        <end position="26"/>
    </location>
</feature>